<protein>
    <submittedName>
        <fullName evidence="1">Uncharacterized protein</fullName>
    </submittedName>
</protein>
<dbReference type="OMA" id="SIENTME"/>
<dbReference type="PANTHER" id="PTHR22954">
    <property type="entry name" value="RETROVIRAL PROTEASE-RELATED"/>
    <property type="match status" value="1"/>
</dbReference>
<dbReference type="InterPro" id="IPR005312">
    <property type="entry name" value="DUF1759"/>
</dbReference>
<name>A0A226DAM5_FOLCA</name>
<dbReference type="PANTHER" id="PTHR22954:SF3">
    <property type="entry name" value="PROTEIN CBG08539"/>
    <property type="match status" value="1"/>
</dbReference>
<gene>
    <name evidence="1" type="ORF">Fcan01_22707</name>
</gene>
<dbReference type="EMBL" id="LNIX01000026">
    <property type="protein sequence ID" value="OXA42259.1"/>
    <property type="molecule type" value="Genomic_DNA"/>
</dbReference>
<accession>A0A226DAM5</accession>
<organism evidence="1 2">
    <name type="scientific">Folsomia candida</name>
    <name type="common">Springtail</name>
    <dbReference type="NCBI Taxonomy" id="158441"/>
    <lineage>
        <taxon>Eukaryota</taxon>
        <taxon>Metazoa</taxon>
        <taxon>Ecdysozoa</taxon>
        <taxon>Arthropoda</taxon>
        <taxon>Hexapoda</taxon>
        <taxon>Collembola</taxon>
        <taxon>Entomobryomorpha</taxon>
        <taxon>Isotomoidea</taxon>
        <taxon>Isotomidae</taxon>
        <taxon>Proisotominae</taxon>
        <taxon>Folsomia</taxon>
    </lineage>
</organism>
<comment type="caution">
    <text evidence="1">The sequence shown here is derived from an EMBL/GenBank/DDBJ whole genome shotgun (WGS) entry which is preliminary data.</text>
</comment>
<dbReference type="AlphaFoldDB" id="A0A226DAM5"/>
<keyword evidence="2" id="KW-1185">Reference proteome</keyword>
<dbReference type="Pfam" id="PF03564">
    <property type="entry name" value="DUF1759"/>
    <property type="match status" value="1"/>
</dbReference>
<proteinExistence type="predicted"/>
<reference evidence="1 2" key="1">
    <citation type="submission" date="2015-12" db="EMBL/GenBank/DDBJ databases">
        <title>The genome of Folsomia candida.</title>
        <authorList>
            <person name="Faddeeva A."/>
            <person name="Derks M.F."/>
            <person name="Anvar Y."/>
            <person name="Smit S."/>
            <person name="Van Straalen N."/>
            <person name="Roelofs D."/>
        </authorList>
    </citation>
    <scope>NUCLEOTIDE SEQUENCE [LARGE SCALE GENOMIC DNA]</scope>
    <source>
        <strain evidence="1 2">VU population</strain>
        <tissue evidence="1">Whole body</tissue>
    </source>
</reference>
<sequence length="280" mass="31871">MAKAEKLRLERNGIAAKLCFIAQEVDYHNKTPFLDLPTLHKYMVNCDEITEKLDDNFLAVSELAPADIDDHLLEYHEQLTAVRKVQCGLRAIITSLMPVGGTATATPTGGAPPVQAMRLPKFEIQQFHGECLDWTTFKDTFEAAIHTNPSLSKVQKFTYLKSLLKGEAARFTADLTLTEANYDLAWIQLHERYQNRRKITTAILDRYFTQSRSNGSAKSIKSLIDGTNRCIRSLEQLGFSIENTMEIVYVHQMINKLDSNARDLWEHTVKDKDIPKYSDM</sequence>
<evidence type="ECO:0000313" key="2">
    <source>
        <dbReference type="Proteomes" id="UP000198287"/>
    </source>
</evidence>
<dbReference type="Proteomes" id="UP000198287">
    <property type="component" value="Unassembled WGS sequence"/>
</dbReference>
<evidence type="ECO:0000313" key="1">
    <source>
        <dbReference type="EMBL" id="OXA42259.1"/>
    </source>
</evidence>